<evidence type="ECO:0000259" key="5">
    <source>
        <dbReference type="PROSITE" id="PS50893"/>
    </source>
</evidence>
<dbReference type="SMART" id="SM00382">
    <property type="entry name" value="AAA"/>
    <property type="match status" value="2"/>
</dbReference>
<keyword evidence="3" id="KW-0547">Nucleotide-binding</keyword>
<evidence type="ECO:0000256" key="3">
    <source>
        <dbReference type="ARBA" id="ARBA00022741"/>
    </source>
</evidence>
<dbReference type="PROSITE" id="PS00211">
    <property type="entry name" value="ABC_TRANSPORTER_1"/>
    <property type="match status" value="2"/>
</dbReference>
<accession>A0A7V3YI12</accession>
<evidence type="ECO:0000313" key="6">
    <source>
        <dbReference type="EMBL" id="HGI31463.1"/>
    </source>
</evidence>
<dbReference type="PANTHER" id="PTHR43790">
    <property type="entry name" value="CARBOHYDRATE TRANSPORT ATP-BINDING PROTEIN MG119-RELATED"/>
    <property type="match status" value="1"/>
</dbReference>
<dbReference type="InterPro" id="IPR017871">
    <property type="entry name" value="ABC_transporter-like_CS"/>
</dbReference>
<feature type="domain" description="ABC transporter" evidence="5">
    <location>
        <begin position="261"/>
        <end position="504"/>
    </location>
</feature>
<keyword evidence="1" id="KW-0813">Transport</keyword>
<evidence type="ECO:0000256" key="4">
    <source>
        <dbReference type="ARBA" id="ARBA00022840"/>
    </source>
</evidence>
<evidence type="ECO:0000256" key="1">
    <source>
        <dbReference type="ARBA" id="ARBA00022448"/>
    </source>
</evidence>
<dbReference type="AlphaFoldDB" id="A0A7V3YI12"/>
<reference evidence="6" key="1">
    <citation type="journal article" date="2020" name="mSystems">
        <title>Genome- and Community-Level Interaction Insights into Carbon Utilization and Element Cycling Functions of Hydrothermarchaeota in Hydrothermal Sediment.</title>
        <authorList>
            <person name="Zhou Z."/>
            <person name="Liu Y."/>
            <person name="Xu W."/>
            <person name="Pan J."/>
            <person name="Luo Z.H."/>
            <person name="Li M."/>
        </authorList>
    </citation>
    <scope>NUCLEOTIDE SEQUENCE [LARGE SCALE GENOMIC DNA]</scope>
    <source>
        <strain evidence="6">SpSt-747</strain>
    </source>
</reference>
<dbReference type="Gene3D" id="3.40.50.300">
    <property type="entry name" value="P-loop containing nucleotide triphosphate hydrolases"/>
    <property type="match status" value="2"/>
</dbReference>
<dbReference type="Pfam" id="PF00005">
    <property type="entry name" value="ABC_tran"/>
    <property type="match status" value="2"/>
</dbReference>
<proteinExistence type="predicted"/>
<dbReference type="EMBL" id="DTFV01000130">
    <property type="protein sequence ID" value="HGI31463.1"/>
    <property type="molecule type" value="Genomic_DNA"/>
</dbReference>
<dbReference type="CDD" id="cd03216">
    <property type="entry name" value="ABC_Carb_Monos_I"/>
    <property type="match status" value="1"/>
</dbReference>
<gene>
    <name evidence="6" type="ORF">ENV30_09215</name>
</gene>
<evidence type="ECO:0000256" key="2">
    <source>
        <dbReference type="ARBA" id="ARBA00022737"/>
    </source>
</evidence>
<comment type="caution">
    <text evidence="6">The sequence shown here is derived from an EMBL/GenBank/DDBJ whole genome shotgun (WGS) entry which is preliminary data.</text>
</comment>
<dbReference type="GO" id="GO:0016887">
    <property type="term" value="F:ATP hydrolysis activity"/>
    <property type="evidence" value="ECO:0007669"/>
    <property type="project" value="InterPro"/>
</dbReference>
<keyword evidence="2" id="KW-0677">Repeat</keyword>
<protein>
    <submittedName>
        <fullName evidence="6">ABC transporter ATP-binding protein</fullName>
    </submittedName>
</protein>
<dbReference type="CDD" id="cd03215">
    <property type="entry name" value="ABC_Carb_Monos_II"/>
    <property type="match status" value="1"/>
</dbReference>
<organism evidence="6">
    <name type="scientific">Candidatus Caldatribacterium californiense</name>
    <dbReference type="NCBI Taxonomy" id="1454726"/>
    <lineage>
        <taxon>Bacteria</taxon>
        <taxon>Pseudomonadati</taxon>
        <taxon>Atribacterota</taxon>
        <taxon>Atribacteria</taxon>
        <taxon>Atribacterales</taxon>
        <taxon>Candidatus Caldatribacteriaceae</taxon>
        <taxon>Candidatus Caldatribacterium</taxon>
    </lineage>
</organism>
<dbReference type="PROSITE" id="PS50893">
    <property type="entry name" value="ABC_TRANSPORTER_2"/>
    <property type="match status" value="2"/>
</dbReference>
<dbReference type="InterPro" id="IPR003439">
    <property type="entry name" value="ABC_transporter-like_ATP-bd"/>
</dbReference>
<dbReference type="SUPFAM" id="SSF52540">
    <property type="entry name" value="P-loop containing nucleoside triphosphate hydrolases"/>
    <property type="match status" value="2"/>
</dbReference>
<dbReference type="InterPro" id="IPR003593">
    <property type="entry name" value="AAA+_ATPase"/>
</dbReference>
<keyword evidence="4 6" id="KW-0067">ATP-binding</keyword>
<sequence length="517" mass="57588">MTCECQEIVAFRDITKIFPPGILANDRVSFGVEQGTVHVLLGENGAGKTTLMNILYGIHQPDGGTIVLRGKEVRIPSPRVAIELGIGMVHQHFRLIPNHTVWENVVLGFPRVPRFFPASQARQMIRDLSKEYGLDVDPDARIWQLSAGEQQRVEILKALLRKAEILILDEPTSVLTPKDVERLFLVLQRMKEEGKTSLFVTHKFSEVGEIGDRITVLRKGRVVGTVPRGEADFETLATMMVGEKIVLSLPKKALSPGRPLLRVEDLWVLDDRGFPGVRGVSFEVREGEIVGIAGVVGNGQRELTEALAGLRSPLRGRILVDEVDITAWSPQKVREAGLAYVPEDRRMALVGDLTLAENLFLRDYRKAPFRRGILVDWKKVREHAEEMIATYRIVPPVPQLPVRLLSGGNRQRVALAQVLASRPRVLVVSNPTAGLDILATDFIHRLFLSLQEEGVGILLVSGDLDEILALSDRVLVLYRGTVLGERKRPQSGWSEEDRRDIGMMMGGVPGERLVMVR</sequence>
<dbReference type="InterPro" id="IPR050107">
    <property type="entry name" value="ABC_carbohydrate_import_ATPase"/>
</dbReference>
<dbReference type="PANTHER" id="PTHR43790:SF9">
    <property type="entry name" value="GALACTOFURANOSE TRANSPORTER ATP-BINDING PROTEIN YTFR"/>
    <property type="match status" value="1"/>
</dbReference>
<feature type="domain" description="ABC transporter" evidence="5">
    <location>
        <begin position="9"/>
        <end position="244"/>
    </location>
</feature>
<dbReference type="GO" id="GO:0005524">
    <property type="term" value="F:ATP binding"/>
    <property type="evidence" value="ECO:0007669"/>
    <property type="project" value="UniProtKB-KW"/>
</dbReference>
<dbReference type="InterPro" id="IPR027417">
    <property type="entry name" value="P-loop_NTPase"/>
</dbReference>
<name>A0A7V3YI12_9BACT</name>